<keyword evidence="2" id="KW-0472">Membrane</keyword>
<feature type="region of interest" description="Disordered" evidence="1">
    <location>
        <begin position="45"/>
        <end position="64"/>
    </location>
</feature>
<gene>
    <name evidence="3" type="ORF">FD35_GL001795</name>
</gene>
<dbReference type="Proteomes" id="UP000051999">
    <property type="component" value="Unassembled WGS sequence"/>
</dbReference>
<dbReference type="EMBL" id="AZFF01000030">
    <property type="protein sequence ID" value="KRL52899.1"/>
    <property type="molecule type" value="Genomic_DNA"/>
</dbReference>
<accession>A0A0R1RGV5</accession>
<keyword evidence="2" id="KW-1133">Transmembrane helix</keyword>
<comment type="caution">
    <text evidence="3">The sequence shown here is derived from an EMBL/GenBank/DDBJ whole genome shotgun (WGS) entry which is preliminary data.</text>
</comment>
<evidence type="ECO:0000256" key="1">
    <source>
        <dbReference type="SAM" id="MobiDB-lite"/>
    </source>
</evidence>
<protein>
    <submittedName>
        <fullName evidence="3">Uncharacterized protein</fullName>
    </submittedName>
</protein>
<dbReference type="STRING" id="1114972.FD35_GL001795"/>
<dbReference type="RefSeq" id="WP_017261080.1">
    <property type="nucleotide sequence ID" value="NZ_AUAW01000029.1"/>
</dbReference>
<proteinExistence type="predicted"/>
<name>A0A0R1RGV5_9LACO</name>
<reference evidence="3 4" key="1">
    <citation type="journal article" date="2015" name="Genome Announc.">
        <title>Expanding the biotechnology potential of lactobacilli through comparative genomics of 213 strains and associated genera.</title>
        <authorList>
            <person name="Sun Z."/>
            <person name="Harris H.M."/>
            <person name="McCann A."/>
            <person name="Guo C."/>
            <person name="Argimon S."/>
            <person name="Zhang W."/>
            <person name="Yang X."/>
            <person name="Jeffery I.B."/>
            <person name="Cooney J.C."/>
            <person name="Kagawa T.F."/>
            <person name="Liu W."/>
            <person name="Song Y."/>
            <person name="Salvetti E."/>
            <person name="Wrobel A."/>
            <person name="Rasinkangas P."/>
            <person name="Parkhill J."/>
            <person name="Rea M.C."/>
            <person name="O'Sullivan O."/>
            <person name="Ritari J."/>
            <person name="Douillard F.P."/>
            <person name="Paul Ross R."/>
            <person name="Yang R."/>
            <person name="Briner A.E."/>
            <person name="Felis G.E."/>
            <person name="de Vos W.M."/>
            <person name="Barrangou R."/>
            <person name="Klaenhammer T.R."/>
            <person name="Caufield P.W."/>
            <person name="Cui Y."/>
            <person name="Zhang H."/>
            <person name="O'Toole P.W."/>
        </authorList>
    </citation>
    <scope>NUCLEOTIDE SEQUENCE [LARGE SCALE GENOMIC DNA]</scope>
    <source>
        <strain evidence="3 4">DSM 15814</strain>
    </source>
</reference>
<evidence type="ECO:0000313" key="4">
    <source>
        <dbReference type="Proteomes" id="UP000051999"/>
    </source>
</evidence>
<keyword evidence="4" id="KW-1185">Reference proteome</keyword>
<dbReference type="AlphaFoldDB" id="A0A0R1RGV5"/>
<organism evidence="3 4">
    <name type="scientific">Furfurilactobacillus rossiae DSM 15814</name>
    <dbReference type="NCBI Taxonomy" id="1114972"/>
    <lineage>
        <taxon>Bacteria</taxon>
        <taxon>Bacillati</taxon>
        <taxon>Bacillota</taxon>
        <taxon>Bacilli</taxon>
        <taxon>Lactobacillales</taxon>
        <taxon>Lactobacillaceae</taxon>
        <taxon>Furfurilactobacillus</taxon>
    </lineage>
</organism>
<dbReference type="PATRIC" id="fig|1114972.6.peg.1830"/>
<sequence length="64" mass="7409">MTALFGPISGAVLIFSFVLITFLNNPYRIHFAQKTINEAVKAQRKQERLQKKSEKQKEKSEINE</sequence>
<keyword evidence="2" id="KW-0812">Transmembrane</keyword>
<dbReference type="OrthoDB" id="9997420at2"/>
<evidence type="ECO:0000313" key="3">
    <source>
        <dbReference type="EMBL" id="KRL52899.1"/>
    </source>
</evidence>
<evidence type="ECO:0000256" key="2">
    <source>
        <dbReference type="SAM" id="Phobius"/>
    </source>
</evidence>
<feature type="transmembrane region" description="Helical" evidence="2">
    <location>
        <begin position="6"/>
        <end position="24"/>
    </location>
</feature>